<dbReference type="PANTHER" id="PTHR14248">
    <property type="entry name" value="CYCLIN Y, ISOFORM A"/>
    <property type="match status" value="1"/>
</dbReference>
<protein>
    <recommendedName>
        <fullName evidence="1">Cyclin N-terminal domain-containing protein</fullName>
    </recommendedName>
</protein>
<feature type="domain" description="Cyclin N-terminal" evidence="1">
    <location>
        <begin position="62"/>
        <end position="164"/>
    </location>
</feature>
<evidence type="ECO:0000259" key="1">
    <source>
        <dbReference type="Pfam" id="PF00134"/>
    </source>
</evidence>
<accession>A0A6B2LBK9</accession>
<dbReference type="SUPFAM" id="SSF47954">
    <property type="entry name" value="Cyclin-like"/>
    <property type="match status" value="1"/>
</dbReference>
<dbReference type="EMBL" id="GIBP01005139">
    <property type="protein sequence ID" value="NDV34108.1"/>
    <property type="molecule type" value="Transcribed_RNA"/>
</dbReference>
<name>A0A6B2LBK9_9EUKA</name>
<dbReference type="Pfam" id="PF00134">
    <property type="entry name" value="Cyclin_N"/>
    <property type="match status" value="1"/>
</dbReference>
<organism evidence="2">
    <name type="scientific">Arcella intermedia</name>
    <dbReference type="NCBI Taxonomy" id="1963864"/>
    <lineage>
        <taxon>Eukaryota</taxon>
        <taxon>Amoebozoa</taxon>
        <taxon>Tubulinea</taxon>
        <taxon>Elardia</taxon>
        <taxon>Arcellinida</taxon>
        <taxon>Sphaerothecina</taxon>
        <taxon>Arcellidae</taxon>
        <taxon>Arcella</taxon>
    </lineage>
</organism>
<reference evidence="2" key="1">
    <citation type="journal article" date="2020" name="J. Eukaryot. Microbiol.">
        <title>De novo Sequencing, Assembly and Annotation of the Transcriptome for the Free-Living Testate Amoeba Arcella intermedia.</title>
        <authorList>
            <person name="Ribeiro G.M."/>
            <person name="Porfirio-Sousa A.L."/>
            <person name="Maurer-Alcala X.X."/>
            <person name="Katz L.A."/>
            <person name="Lahr D.J.G."/>
        </authorList>
    </citation>
    <scope>NUCLEOTIDE SEQUENCE</scope>
</reference>
<dbReference type="AlphaFoldDB" id="A0A6B2LBK9"/>
<dbReference type="InterPro" id="IPR006671">
    <property type="entry name" value="Cyclin_N"/>
</dbReference>
<dbReference type="InterPro" id="IPR036915">
    <property type="entry name" value="Cyclin-like_sf"/>
</dbReference>
<proteinExistence type="predicted"/>
<sequence length="248" mass="28406">MMDTLASPDESTIVSCTAYALHRLIKERPPKACPSKSPLVNLDAFDERSGPLAKDFDARAGARPALREVFEFISELMDNQALSCEVAVMACAFVSRFLRSTSLQAMHGYTWRKIILSALLVSDKLWEDSAVWNSDYRKTFPALSLDQLNALERNFLIALEFNLTLKASTYALYYFEIRSVSDWRSCNMKPLDVYTAKKLEARSRGAEEVVKLRMHEERVKSDNYSPQALPRISLEQFRKSYLDQYTIF</sequence>
<evidence type="ECO:0000313" key="2">
    <source>
        <dbReference type="EMBL" id="NDV34108.1"/>
    </source>
</evidence>
<dbReference type="Gene3D" id="1.10.472.10">
    <property type="entry name" value="Cyclin-like"/>
    <property type="match status" value="1"/>
</dbReference>